<evidence type="ECO:0000313" key="7">
    <source>
        <dbReference type="EMBL" id="SHH65014.1"/>
    </source>
</evidence>
<evidence type="ECO:0000256" key="2">
    <source>
        <dbReference type="ARBA" id="ARBA00006962"/>
    </source>
</evidence>
<keyword evidence="4 7" id="KW-0808">Transferase</keyword>
<dbReference type="Pfam" id="PF06925">
    <property type="entry name" value="MGDG_synth"/>
    <property type="match status" value="1"/>
</dbReference>
<comment type="subcellular location">
    <subcellularLocation>
        <location evidence="1">Membrane</location>
    </subcellularLocation>
</comment>
<dbReference type="OrthoDB" id="9815663at2"/>
<keyword evidence="8" id="KW-1185">Reference proteome</keyword>
<feature type="domain" description="Diacylglycerol glucosyltransferase N-terminal" evidence="6">
    <location>
        <begin position="14"/>
        <end position="176"/>
    </location>
</feature>
<comment type="similarity">
    <text evidence="2">Belongs to the glycosyltransferase 28 family.</text>
</comment>
<dbReference type="InterPro" id="IPR050519">
    <property type="entry name" value="Glycosyltransf_28_UgtP"/>
</dbReference>
<sequence>MNILILTGKFGMGHLSVSKALEEEFKVINKNINVNIVDLIEYVYPNRAELIYKSFSQVVNICPELYNLMYKASEKVEVDMRLPGNSINKKMKNLIDLYSPDIIISTIPMCSRTISAYKAVSNIDIPLVTCVTDISMHIEWVAPKTDYYLVPTLEIKYNLIKNGINGKNIFVVGIPVKQSFKNIRHKESSSNKKNILIMGGGLGLIPNLDEMMNELAKIPNLSITIITGKNKRSYLQFLDKYKNAEIIGFTNEVDKYLSKADIIITKPGGVTLFESIFSETPMFVIKPFLAQEKSNAKYIEANSIGKILWRDREDTTKSLCEFIYDEENLNAMKENMREIKVHTLNSNLTNVLKYLMNEAKYEVNPNYNMSIVI</sequence>
<dbReference type="PANTHER" id="PTHR43025">
    <property type="entry name" value="MONOGALACTOSYLDIACYLGLYCEROL SYNTHASE"/>
    <property type="match status" value="1"/>
</dbReference>
<dbReference type="GO" id="GO:0016020">
    <property type="term" value="C:membrane"/>
    <property type="evidence" value="ECO:0007669"/>
    <property type="project" value="UniProtKB-SubCell"/>
</dbReference>
<evidence type="ECO:0000256" key="1">
    <source>
        <dbReference type="ARBA" id="ARBA00004370"/>
    </source>
</evidence>
<organism evidence="7 8">
    <name type="scientific">Anaerosphaera aminiphila DSM 21120</name>
    <dbReference type="NCBI Taxonomy" id="1120995"/>
    <lineage>
        <taxon>Bacteria</taxon>
        <taxon>Bacillati</taxon>
        <taxon>Bacillota</taxon>
        <taxon>Tissierellia</taxon>
        <taxon>Tissierellales</taxon>
        <taxon>Peptoniphilaceae</taxon>
        <taxon>Anaerosphaera</taxon>
    </lineage>
</organism>
<dbReference type="STRING" id="1120995.SAMN02745245_01835"/>
<keyword evidence="3" id="KW-0328">Glycosyltransferase</keyword>
<evidence type="ECO:0000259" key="5">
    <source>
        <dbReference type="Pfam" id="PF04101"/>
    </source>
</evidence>
<dbReference type="GO" id="GO:0016758">
    <property type="term" value="F:hexosyltransferase activity"/>
    <property type="evidence" value="ECO:0007669"/>
    <property type="project" value="InterPro"/>
</dbReference>
<evidence type="ECO:0000256" key="4">
    <source>
        <dbReference type="ARBA" id="ARBA00022679"/>
    </source>
</evidence>
<dbReference type="Gene3D" id="3.40.50.2000">
    <property type="entry name" value="Glycogen Phosphorylase B"/>
    <property type="match status" value="1"/>
</dbReference>
<evidence type="ECO:0000313" key="8">
    <source>
        <dbReference type="Proteomes" id="UP000184032"/>
    </source>
</evidence>
<dbReference type="RefSeq" id="WP_073185585.1">
    <property type="nucleotide sequence ID" value="NZ_FQXI01000019.1"/>
</dbReference>
<dbReference type="Proteomes" id="UP000184032">
    <property type="component" value="Unassembled WGS sequence"/>
</dbReference>
<dbReference type="GO" id="GO:0009247">
    <property type="term" value="P:glycolipid biosynthetic process"/>
    <property type="evidence" value="ECO:0007669"/>
    <property type="project" value="InterPro"/>
</dbReference>
<name>A0A1M5UQ11_9FIRM</name>
<evidence type="ECO:0000259" key="6">
    <source>
        <dbReference type="Pfam" id="PF06925"/>
    </source>
</evidence>
<dbReference type="Pfam" id="PF04101">
    <property type="entry name" value="Glyco_tran_28_C"/>
    <property type="match status" value="1"/>
</dbReference>
<dbReference type="PANTHER" id="PTHR43025:SF3">
    <property type="entry name" value="MONOGALACTOSYLDIACYLGLYCEROL SYNTHASE 1, CHLOROPLASTIC"/>
    <property type="match status" value="1"/>
</dbReference>
<proteinExistence type="inferred from homology"/>
<reference evidence="7 8" key="1">
    <citation type="submission" date="2016-11" db="EMBL/GenBank/DDBJ databases">
        <authorList>
            <person name="Jaros S."/>
            <person name="Januszkiewicz K."/>
            <person name="Wedrychowicz H."/>
        </authorList>
    </citation>
    <scope>NUCLEOTIDE SEQUENCE [LARGE SCALE GENOMIC DNA]</scope>
    <source>
        <strain evidence="7 8">DSM 21120</strain>
    </source>
</reference>
<accession>A0A1M5UQ11</accession>
<evidence type="ECO:0000256" key="3">
    <source>
        <dbReference type="ARBA" id="ARBA00022676"/>
    </source>
</evidence>
<feature type="domain" description="Glycosyl transferase family 28 C-terminal" evidence="5">
    <location>
        <begin position="196"/>
        <end position="338"/>
    </location>
</feature>
<dbReference type="EMBL" id="FQXI01000019">
    <property type="protein sequence ID" value="SHH65014.1"/>
    <property type="molecule type" value="Genomic_DNA"/>
</dbReference>
<dbReference type="InterPro" id="IPR009695">
    <property type="entry name" value="Diacylglyc_glucosyltr_N"/>
</dbReference>
<gene>
    <name evidence="7" type="ORF">SAMN02745245_01835</name>
</gene>
<protein>
    <submittedName>
        <fullName evidence="7">UDP-N-acetylglucosamine:LPS N-acetylglucosamine transferase</fullName>
    </submittedName>
</protein>
<dbReference type="AlphaFoldDB" id="A0A1M5UQ11"/>
<dbReference type="SUPFAM" id="SSF53756">
    <property type="entry name" value="UDP-Glycosyltransferase/glycogen phosphorylase"/>
    <property type="match status" value="1"/>
</dbReference>
<dbReference type="InterPro" id="IPR007235">
    <property type="entry name" value="Glyco_trans_28_C"/>
</dbReference>